<evidence type="ECO:0000256" key="6">
    <source>
        <dbReference type="ARBA" id="ARBA00049157"/>
    </source>
</evidence>
<organism evidence="10 11">
    <name type="scientific">Metabacillus malikii</name>
    <dbReference type="NCBI Taxonomy" id="1504265"/>
    <lineage>
        <taxon>Bacteria</taxon>
        <taxon>Bacillati</taxon>
        <taxon>Bacillota</taxon>
        <taxon>Bacilli</taxon>
        <taxon>Bacillales</taxon>
        <taxon>Bacillaceae</taxon>
        <taxon>Metabacillus</taxon>
    </lineage>
</organism>
<evidence type="ECO:0000259" key="9">
    <source>
        <dbReference type="SMART" id="SM00934"/>
    </source>
</evidence>
<dbReference type="EMBL" id="JAUSUD010000011">
    <property type="protein sequence ID" value="MDQ0231239.1"/>
    <property type="molecule type" value="Genomic_DNA"/>
</dbReference>
<protein>
    <recommendedName>
        <fullName evidence="7">Orotidine 5'-phosphate decarboxylase</fullName>
        <ecNumber evidence="7">4.1.1.23</ecNumber>
    </recommendedName>
    <alternativeName>
        <fullName evidence="7">OMP decarboxylase</fullName>
        <shortName evidence="7">OMPDCase</shortName>
        <shortName evidence="7">OMPdecase</shortName>
    </alternativeName>
</protein>
<comment type="caution">
    <text evidence="10">The sequence shown here is derived from an EMBL/GenBank/DDBJ whole genome shotgun (WGS) entry which is preliminary data.</text>
</comment>
<dbReference type="PROSITE" id="PS00156">
    <property type="entry name" value="OMPDECASE"/>
    <property type="match status" value="1"/>
</dbReference>
<keyword evidence="11" id="KW-1185">Reference proteome</keyword>
<evidence type="ECO:0000313" key="11">
    <source>
        <dbReference type="Proteomes" id="UP001234495"/>
    </source>
</evidence>
<dbReference type="NCBIfam" id="NF001273">
    <property type="entry name" value="PRK00230.1"/>
    <property type="match status" value="1"/>
</dbReference>
<gene>
    <name evidence="7" type="primary">pyrF</name>
    <name evidence="10" type="ORF">J2S19_002522</name>
</gene>
<feature type="domain" description="Orotidine 5'-phosphate decarboxylase" evidence="9">
    <location>
        <begin position="4"/>
        <end position="229"/>
    </location>
</feature>
<evidence type="ECO:0000256" key="2">
    <source>
        <dbReference type="ARBA" id="ARBA00004861"/>
    </source>
</evidence>
<feature type="binding site" evidence="7">
    <location>
        <position position="10"/>
    </location>
    <ligand>
        <name>substrate</name>
    </ligand>
</feature>
<dbReference type="PANTHER" id="PTHR32119:SF2">
    <property type="entry name" value="OROTIDINE 5'-PHOSPHATE DECARBOXYLASE"/>
    <property type="match status" value="1"/>
</dbReference>
<evidence type="ECO:0000313" key="10">
    <source>
        <dbReference type="EMBL" id="MDQ0231239.1"/>
    </source>
</evidence>
<feature type="binding site" evidence="7">
    <location>
        <begin position="59"/>
        <end position="68"/>
    </location>
    <ligand>
        <name>substrate</name>
    </ligand>
</feature>
<comment type="similarity">
    <text evidence="7">Belongs to the OMP decarboxylase family. Type 1 subfamily.</text>
</comment>
<dbReference type="HAMAP" id="MF_01200_B">
    <property type="entry name" value="OMPdecase_type1_B"/>
    <property type="match status" value="1"/>
</dbReference>
<dbReference type="InterPro" id="IPR014732">
    <property type="entry name" value="OMPdecase"/>
</dbReference>
<dbReference type="Pfam" id="PF00215">
    <property type="entry name" value="OMPdecase"/>
    <property type="match status" value="1"/>
</dbReference>
<evidence type="ECO:0000256" key="5">
    <source>
        <dbReference type="ARBA" id="ARBA00023239"/>
    </source>
</evidence>
<comment type="function">
    <text evidence="1 7">Catalyzes the decarboxylation of orotidine 5'-monophosphate (OMP) to uridine 5'-monophosphate (UMP).</text>
</comment>
<proteinExistence type="inferred from homology"/>
<keyword evidence="3 7" id="KW-0210">Decarboxylase</keyword>
<feature type="binding site" evidence="7">
    <location>
        <position position="193"/>
    </location>
    <ligand>
        <name>substrate</name>
    </ligand>
</feature>
<keyword evidence="4 7" id="KW-0665">Pyrimidine biosynthesis</keyword>
<dbReference type="RefSeq" id="WP_307341829.1">
    <property type="nucleotide sequence ID" value="NZ_JAUSUD010000011.1"/>
</dbReference>
<keyword evidence="5 7" id="KW-0456">Lyase</keyword>
<comment type="pathway">
    <text evidence="2 7 8">Pyrimidine metabolism; UMP biosynthesis via de novo pathway; UMP from orotate: step 2/2.</text>
</comment>
<dbReference type="GO" id="GO:0004590">
    <property type="term" value="F:orotidine-5'-phosphate decarboxylase activity"/>
    <property type="evidence" value="ECO:0007669"/>
    <property type="project" value="UniProtKB-EC"/>
</dbReference>
<dbReference type="CDD" id="cd04725">
    <property type="entry name" value="OMP_decarboxylase_like"/>
    <property type="match status" value="1"/>
</dbReference>
<dbReference type="Gene3D" id="3.20.20.70">
    <property type="entry name" value="Aldolase class I"/>
    <property type="match status" value="1"/>
</dbReference>
<comment type="catalytic activity">
    <reaction evidence="6 7 8">
        <text>orotidine 5'-phosphate + H(+) = UMP + CO2</text>
        <dbReference type="Rhea" id="RHEA:11596"/>
        <dbReference type="ChEBI" id="CHEBI:15378"/>
        <dbReference type="ChEBI" id="CHEBI:16526"/>
        <dbReference type="ChEBI" id="CHEBI:57538"/>
        <dbReference type="ChEBI" id="CHEBI:57865"/>
        <dbReference type="EC" id="4.1.1.23"/>
    </reaction>
</comment>
<reference evidence="10 11" key="1">
    <citation type="submission" date="2023-07" db="EMBL/GenBank/DDBJ databases">
        <title>Genomic Encyclopedia of Type Strains, Phase IV (KMG-IV): sequencing the most valuable type-strain genomes for metagenomic binning, comparative biology and taxonomic classification.</title>
        <authorList>
            <person name="Goeker M."/>
        </authorList>
    </citation>
    <scope>NUCLEOTIDE SEQUENCE [LARGE SCALE GENOMIC DNA]</scope>
    <source>
        <strain evidence="10 11">DSM 29005</strain>
    </source>
</reference>
<feature type="binding site" evidence="7">
    <location>
        <position position="184"/>
    </location>
    <ligand>
        <name>substrate</name>
    </ligand>
</feature>
<dbReference type="SUPFAM" id="SSF51366">
    <property type="entry name" value="Ribulose-phoshate binding barrel"/>
    <property type="match status" value="1"/>
</dbReference>
<dbReference type="InterPro" id="IPR013785">
    <property type="entry name" value="Aldolase_TIM"/>
</dbReference>
<feature type="binding site" evidence="7">
    <location>
        <position position="122"/>
    </location>
    <ligand>
        <name>substrate</name>
    </ligand>
</feature>
<name>A0ABT9ZG62_9BACI</name>
<dbReference type="InterPro" id="IPR001754">
    <property type="entry name" value="OMPdeCOase_dom"/>
</dbReference>
<evidence type="ECO:0000256" key="3">
    <source>
        <dbReference type="ARBA" id="ARBA00022793"/>
    </source>
</evidence>
<evidence type="ECO:0000256" key="8">
    <source>
        <dbReference type="RuleBase" id="RU000512"/>
    </source>
</evidence>
<comment type="subunit">
    <text evidence="7">Homodimer.</text>
</comment>
<dbReference type="Proteomes" id="UP001234495">
    <property type="component" value="Unassembled WGS sequence"/>
</dbReference>
<evidence type="ECO:0000256" key="1">
    <source>
        <dbReference type="ARBA" id="ARBA00002356"/>
    </source>
</evidence>
<dbReference type="InterPro" id="IPR018089">
    <property type="entry name" value="OMPdecase_AS"/>
</dbReference>
<feature type="binding site" evidence="7">
    <location>
        <position position="213"/>
    </location>
    <ligand>
        <name>substrate</name>
    </ligand>
</feature>
<dbReference type="PANTHER" id="PTHR32119">
    <property type="entry name" value="OROTIDINE 5'-PHOSPHATE DECARBOXYLASE"/>
    <property type="match status" value="1"/>
</dbReference>
<dbReference type="InterPro" id="IPR047596">
    <property type="entry name" value="OMPdecase_bac"/>
</dbReference>
<dbReference type="SMART" id="SM00934">
    <property type="entry name" value="OMPdecase"/>
    <property type="match status" value="1"/>
</dbReference>
<dbReference type="InterPro" id="IPR011060">
    <property type="entry name" value="RibuloseP-bd_barrel"/>
</dbReference>
<feature type="binding site" evidence="7">
    <location>
        <position position="214"/>
    </location>
    <ligand>
        <name>substrate</name>
    </ligand>
</feature>
<feature type="binding site" evidence="7">
    <location>
        <position position="32"/>
    </location>
    <ligand>
        <name>substrate</name>
    </ligand>
</feature>
<sequence>MQRPLIIALDFKGRNEITSFLNHFADEKLFVKVGMELFYQEGPSIISNIKERGHDIFLDLKLHDIPNTVKQAMKGLARLEVDIVNVHAAGGRKMMEAAIEGLEAGTTLGKPRPACIAVTQLTSTSQAMVEQELLINQKIEDIVLHYARMTRESGLDGVVCSTHEVESINNRLGTSFMTVTPGIRMLEDAVDDQTRIATPQLARKLGSTAIVVGRSITKKQNPYEAYLQVKKAWEGNV</sequence>
<accession>A0ABT9ZG62</accession>
<feature type="active site" description="Proton donor" evidence="7">
    <location>
        <position position="61"/>
    </location>
</feature>
<evidence type="ECO:0000256" key="4">
    <source>
        <dbReference type="ARBA" id="ARBA00022975"/>
    </source>
</evidence>
<dbReference type="NCBIfam" id="TIGR01740">
    <property type="entry name" value="pyrF"/>
    <property type="match status" value="1"/>
</dbReference>
<dbReference type="EC" id="4.1.1.23" evidence="7"/>
<evidence type="ECO:0000256" key="7">
    <source>
        <dbReference type="HAMAP-Rule" id="MF_01200"/>
    </source>
</evidence>